<accession>A0AAD6L8N0</accession>
<reference evidence="1" key="1">
    <citation type="journal article" date="2023" name="Mol. Ecol. Resour.">
        <title>Chromosome-level genome assembly of a triploid poplar Populus alba 'Berolinensis'.</title>
        <authorList>
            <person name="Chen S."/>
            <person name="Yu Y."/>
            <person name="Wang X."/>
            <person name="Wang S."/>
            <person name="Zhang T."/>
            <person name="Zhou Y."/>
            <person name="He R."/>
            <person name="Meng N."/>
            <person name="Wang Y."/>
            <person name="Liu W."/>
            <person name="Liu Z."/>
            <person name="Liu J."/>
            <person name="Guo Q."/>
            <person name="Huang H."/>
            <person name="Sederoff R.R."/>
            <person name="Wang G."/>
            <person name="Qu G."/>
            <person name="Chen S."/>
        </authorList>
    </citation>
    <scope>NUCLEOTIDE SEQUENCE</scope>
    <source>
        <strain evidence="1">SC-2020</strain>
    </source>
</reference>
<protein>
    <submittedName>
        <fullName evidence="1">Uncharacterized protein</fullName>
    </submittedName>
</protein>
<keyword evidence="2" id="KW-1185">Reference proteome</keyword>
<comment type="caution">
    <text evidence="1">The sequence shown here is derived from an EMBL/GenBank/DDBJ whole genome shotgun (WGS) entry which is preliminary data.</text>
</comment>
<organism evidence="1 2">
    <name type="scientific">Populus alba x Populus x berolinensis</name>
    <dbReference type="NCBI Taxonomy" id="444605"/>
    <lineage>
        <taxon>Eukaryota</taxon>
        <taxon>Viridiplantae</taxon>
        <taxon>Streptophyta</taxon>
        <taxon>Embryophyta</taxon>
        <taxon>Tracheophyta</taxon>
        <taxon>Spermatophyta</taxon>
        <taxon>Magnoliopsida</taxon>
        <taxon>eudicotyledons</taxon>
        <taxon>Gunneridae</taxon>
        <taxon>Pentapetalae</taxon>
        <taxon>rosids</taxon>
        <taxon>fabids</taxon>
        <taxon>Malpighiales</taxon>
        <taxon>Salicaceae</taxon>
        <taxon>Saliceae</taxon>
        <taxon>Populus</taxon>
    </lineage>
</organism>
<dbReference type="AlphaFoldDB" id="A0AAD6L8N0"/>
<proteinExistence type="predicted"/>
<dbReference type="EMBL" id="JAQIZT010000019">
    <property type="protein sequence ID" value="KAJ6952311.1"/>
    <property type="molecule type" value="Genomic_DNA"/>
</dbReference>
<name>A0AAD6L8N0_9ROSI</name>
<evidence type="ECO:0000313" key="1">
    <source>
        <dbReference type="EMBL" id="KAJ6952311.1"/>
    </source>
</evidence>
<gene>
    <name evidence="1" type="ORF">NC653_041448</name>
</gene>
<sequence>MKMTVMLFLSDLATLSKGPVSNFPSVLLALLLWLLLTWCGEAGDERPN</sequence>
<evidence type="ECO:0000313" key="2">
    <source>
        <dbReference type="Proteomes" id="UP001164929"/>
    </source>
</evidence>
<dbReference type="Proteomes" id="UP001164929">
    <property type="component" value="Chromosome 19"/>
</dbReference>